<dbReference type="VEuPathDB" id="FungiDB:M747DRAFT_332239"/>
<organism evidence="3 4">
    <name type="scientific">Aspergillus niger</name>
    <dbReference type="NCBI Taxonomy" id="5061"/>
    <lineage>
        <taxon>Eukaryota</taxon>
        <taxon>Fungi</taxon>
        <taxon>Dikarya</taxon>
        <taxon>Ascomycota</taxon>
        <taxon>Pezizomycotina</taxon>
        <taxon>Eurotiomycetes</taxon>
        <taxon>Eurotiomycetidae</taxon>
        <taxon>Eurotiales</taxon>
        <taxon>Aspergillaceae</taxon>
        <taxon>Aspergillus</taxon>
        <taxon>Aspergillus subgen. Circumdati</taxon>
    </lineage>
</organism>
<dbReference type="OrthoDB" id="3687641at2759"/>
<name>A0A100IV39_ASPNG</name>
<dbReference type="VEuPathDB" id="FungiDB:ATCC64974_97360"/>
<dbReference type="PaxDb" id="5061-CADANGAP00005000"/>
<evidence type="ECO:0000313" key="4">
    <source>
        <dbReference type="Proteomes" id="UP000068243"/>
    </source>
</evidence>
<reference evidence="4" key="1">
    <citation type="journal article" date="2016" name="Genome Announc.">
        <title>Draft genome sequence of Aspergillus niger strain An76.</title>
        <authorList>
            <person name="Gong W."/>
            <person name="Cheng Z."/>
            <person name="Zhang H."/>
            <person name="Liu L."/>
            <person name="Gao P."/>
            <person name="Wang L."/>
        </authorList>
    </citation>
    <scope>NUCLEOTIDE SEQUENCE [LARGE SCALE GENOMIC DNA]</scope>
    <source>
        <strain evidence="4">An76</strain>
    </source>
</reference>
<dbReference type="PANTHER" id="PTHR33365">
    <property type="entry name" value="YALI0B05434P"/>
    <property type="match status" value="1"/>
</dbReference>
<dbReference type="VEuPathDB" id="FungiDB:ASPNIDRAFT2_1180390"/>
<feature type="transmembrane region" description="Helical" evidence="2">
    <location>
        <begin position="75"/>
        <end position="94"/>
    </location>
</feature>
<dbReference type="Proteomes" id="UP000068243">
    <property type="component" value="Unassembled WGS sequence"/>
</dbReference>
<dbReference type="Pfam" id="PF11807">
    <property type="entry name" value="UstYa"/>
    <property type="match status" value="1"/>
</dbReference>
<keyword evidence="2" id="KW-0472">Membrane</keyword>
<dbReference type="PANTHER" id="PTHR33365:SF14">
    <property type="entry name" value="TAT PATHWAY SIGNAL SEQUENCE"/>
    <property type="match status" value="1"/>
</dbReference>
<protein>
    <submittedName>
        <fullName evidence="3">Uncharacterized protein</fullName>
    </submittedName>
</protein>
<comment type="caution">
    <text evidence="3">The sequence shown here is derived from an EMBL/GenBank/DDBJ whole genome shotgun (WGS) entry which is preliminary data.</text>
</comment>
<comment type="similarity">
    <text evidence="1">Belongs to the ustYa family.</text>
</comment>
<dbReference type="EMBL" id="BCMY01000041">
    <property type="protein sequence ID" value="GAQ47696.1"/>
    <property type="molecule type" value="Genomic_DNA"/>
</dbReference>
<dbReference type="InterPro" id="IPR021765">
    <property type="entry name" value="UstYa-like"/>
</dbReference>
<dbReference type="AlphaFoldDB" id="A0A100IV39"/>
<gene>
    <name evidence="3" type="ORF">ABL_10357</name>
</gene>
<sequence>MAEGKSLRTRLQSWIATRAAPIFRATVHLYTTLPNSCEVHHLVSEKDGIVECNCEGDVFAPDSNNTRRLLDPVRLLWLNLGFFLISSLMFTLSLSPSPPLYKERGEDTQRNYCLQQVSMPSPILDEVDIRVAPQRMDATLLNRDPPTIYRQEPSIEIDRAWAALYDTRPIALTRSQVLAMGKDPAEAVRIPPSWGRGNDSYFGRIDAFHQMHCLDALRREAYFGHYYGAKYPGGLNTTSEMHRLHLSHCVWLLAQNIMCSANTDVYTHIWTDTLDHAWPDFNIQHQCKSYDTILDWQRRNALDEDDFVALRRPDGYPYRVMTHKFKEIHGWFLDHEDVGDYESGEIA</sequence>
<keyword evidence="2" id="KW-1133">Transmembrane helix</keyword>
<evidence type="ECO:0000256" key="1">
    <source>
        <dbReference type="ARBA" id="ARBA00035112"/>
    </source>
</evidence>
<evidence type="ECO:0000256" key="2">
    <source>
        <dbReference type="SAM" id="Phobius"/>
    </source>
</evidence>
<keyword evidence="2" id="KW-0812">Transmembrane</keyword>
<dbReference type="VEuPathDB" id="FungiDB:An06g00950"/>
<accession>A0A100IV39</accession>
<proteinExistence type="inferred from homology"/>
<dbReference type="OMA" id="NIMCSAN"/>
<dbReference type="GO" id="GO:0043386">
    <property type="term" value="P:mycotoxin biosynthetic process"/>
    <property type="evidence" value="ECO:0007669"/>
    <property type="project" value="InterPro"/>
</dbReference>
<evidence type="ECO:0000313" key="3">
    <source>
        <dbReference type="EMBL" id="GAQ47696.1"/>
    </source>
</evidence>